<dbReference type="PANTHER" id="PTHR30399:SF1">
    <property type="entry name" value="UTP PYROPHOSPHATASE"/>
    <property type="match status" value="1"/>
</dbReference>
<dbReference type="Pfam" id="PF01863">
    <property type="entry name" value="YgjP-like"/>
    <property type="match status" value="1"/>
</dbReference>
<dbReference type="PANTHER" id="PTHR30399">
    <property type="entry name" value="UNCHARACTERIZED PROTEIN YGJP"/>
    <property type="match status" value="1"/>
</dbReference>
<sequence length="233" mass="26975">MMETIIEDDELGVLVIRANPRARSLVFRTKSDAIYVSVPPGTAIKEVKHAIENLRSKLWVSRQKLKRLLIDLNYRIDAEYFKLSLITGEKEQFMANSKLGFMQIVCPPQAVFADEGLQNWLRKVIEESLRKNAKVILPSRLEHLSKQSGLPYKSVKINSSQGRWGSCSARKDINLSYYLVLLPSHLIDYVLLHELCHTREMNHSERFWELLNRFTNGNAMALRNELRGYRTCI</sequence>
<protein>
    <recommendedName>
        <fullName evidence="1">YgjP-like metallopeptidase domain-containing protein</fullName>
    </recommendedName>
</protein>
<evidence type="ECO:0000313" key="2">
    <source>
        <dbReference type="EMBL" id="SHF20334.1"/>
    </source>
</evidence>
<dbReference type="InterPro" id="IPR053136">
    <property type="entry name" value="UTP_pyrophosphatase-like"/>
</dbReference>
<accession>A0A1M4ZQQ5</accession>
<dbReference type="Gene3D" id="3.30.2010.10">
    <property type="entry name" value="Metalloproteases ('zincins'), catalytic domain"/>
    <property type="match status" value="1"/>
</dbReference>
<keyword evidence="3" id="KW-1185">Reference proteome</keyword>
<name>A0A1M4ZQQ5_9BACE</name>
<evidence type="ECO:0000313" key="3">
    <source>
        <dbReference type="Proteomes" id="UP000184436"/>
    </source>
</evidence>
<dbReference type="EMBL" id="FQVD01000013">
    <property type="protein sequence ID" value="SHF20334.1"/>
    <property type="molecule type" value="Genomic_DNA"/>
</dbReference>
<dbReference type="CDD" id="cd07344">
    <property type="entry name" value="M48_yhfN_like"/>
    <property type="match status" value="1"/>
</dbReference>
<evidence type="ECO:0000259" key="1">
    <source>
        <dbReference type="Pfam" id="PF01863"/>
    </source>
</evidence>
<organism evidence="2 3">
    <name type="scientific">Bacteroides faecichinchillae</name>
    <dbReference type="NCBI Taxonomy" id="871325"/>
    <lineage>
        <taxon>Bacteria</taxon>
        <taxon>Pseudomonadati</taxon>
        <taxon>Bacteroidota</taxon>
        <taxon>Bacteroidia</taxon>
        <taxon>Bacteroidales</taxon>
        <taxon>Bacteroidaceae</taxon>
        <taxon>Bacteroides</taxon>
    </lineage>
</organism>
<gene>
    <name evidence="2" type="ORF">SAMN05444349_11352</name>
</gene>
<feature type="domain" description="YgjP-like metallopeptidase" evidence="1">
    <location>
        <begin position="24"/>
        <end position="217"/>
    </location>
</feature>
<dbReference type="AlphaFoldDB" id="A0A1M4ZQQ5"/>
<proteinExistence type="predicted"/>
<dbReference type="InterPro" id="IPR002725">
    <property type="entry name" value="YgjP-like_metallopeptidase"/>
</dbReference>
<reference evidence="2 3" key="1">
    <citation type="submission" date="2016-11" db="EMBL/GenBank/DDBJ databases">
        <authorList>
            <person name="Jaros S."/>
            <person name="Januszkiewicz K."/>
            <person name="Wedrychowicz H."/>
        </authorList>
    </citation>
    <scope>NUCLEOTIDE SEQUENCE [LARGE SCALE GENOMIC DNA]</scope>
    <source>
        <strain evidence="2 3">DSM 26883</strain>
    </source>
</reference>
<dbReference type="Proteomes" id="UP000184436">
    <property type="component" value="Unassembled WGS sequence"/>
</dbReference>